<keyword evidence="3" id="KW-1185">Reference proteome</keyword>
<evidence type="ECO:0000313" key="2">
    <source>
        <dbReference type="EMBL" id="KAJ1092546.1"/>
    </source>
</evidence>
<sequence length="101" mass="10592">MGPGGAQLKEETRGISLPGPVEAVLRLMGESGTPEELRRGRQSSPAPPRTLRSEGPAERRSESGPSVGQSARGVSGPAVAWVNTARLSWALVGPHNRKVLC</sequence>
<dbReference type="Proteomes" id="UP001066276">
    <property type="component" value="Chromosome 11"/>
</dbReference>
<comment type="caution">
    <text evidence="2">The sequence shown here is derived from an EMBL/GenBank/DDBJ whole genome shotgun (WGS) entry which is preliminary data.</text>
</comment>
<organism evidence="2 3">
    <name type="scientific">Pleurodeles waltl</name>
    <name type="common">Iberian ribbed newt</name>
    <dbReference type="NCBI Taxonomy" id="8319"/>
    <lineage>
        <taxon>Eukaryota</taxon>
        <taxon>Metazoa</taxon>
        <taxon>Chordata</taxon>
        <taxon>Craniata</taxon>
        <taxon>Vertebrata</taxon>
        <taxon>Euteleostomi</taxon>
        <taxon>Amphibia</taxon>
        <taxon>Batrachia</taxon>
        <taxon>Caudata</taxon>
        <taxon>Salamandroidea</taxon>
        <taxon>Salamandridae</taxon>
        <taxon>Pleurodelinae</taxon>
        <taxon>Pleurodeles</taxon>
    </lineage>
</organism>
<dbReference type="AlphaFoldDB" id="A0AAV7LM23"/>
<evidence type="ECO:0000313" key="3">
    <source>
        <dbReference type="Proteomes" id="UP001066276"/>
    </source>
</evidence>
<protein>
    <submittedName>
        <fullName evidence="2">Uncharacterized protein</fullName>
    </submittedName>
</protein>
<gene>
    <name evidence="2" type="ORF">NDU88_005656</name>
</gene>
<feature type="region of interest" description="Disordered" evidence="1">
    <location>
        <begin position="29"/>
        <end position="75"/>
    </location>
</feature>
<dbReference type="EMBL" id="JANPWB010000015">
    <property type="protein sequence ID" value="KAJ1092546.1"/>
    <property type="molecule type" value="Genomic_DNA"/>
</dbReference>
<proteinExistence type="predicted"/>
<feature type="region of interest" description="Disordered" evidence="1">
    <location>
        <begin position="1"/>
        <end position="20"/>
    </location>
</feature>
<reference evidence="2" key="1">
    <citation type="journal article" date="2022" name="bioRxiv">
        <title>Sequencing and chromosome-scale assembly of the giantPleurodeles waltlgenome.</title>
        <authorList>
            <person name="Brown T."/>
            <person name="Elewa A."/>
            <person name="Iarovenko S."/>
            <person name="Subramanian E."/>
            <person name="Araus A.J."/>
            <person name="Petzold A."/>
            <person name="Susuki M."/>
            <person name="Suzuki K.-i.T."/>
            <person name="Hayashi T."/>
            <person name="Toyoda A."/>
            <person name="Oliveira C."/>
            <person name="Osipova E."/>
            <person name="Leigh N.D."/>
            <person name="Simon A."/>
            <person name="Yun M.H."/>
        </authorList>
    </citation>
    <scope>NUCLEOTIDE SEQUENCE</scope>
    <source>
        <strain evidence="2">20211129_DDA</strain>
        <tissue evidence="2">Liver</tissue>
    </source>
</reference>
<accession>A0AAV7LM23</accession>
<feature type="compositionally biased region" description="Basic and acidic residues" evidence="1">
    <location>
        <begin position="51"/>
        <end position="62"/>
    </location>
</feature>
<evidence type="ECO:0000256" key="1">
    <source>
        <dbReference type="SAM" id="MobiDB-lite"/>
    </source>
</evidence>
<name>A0AAV7LM23_PLEWA</name>